<keyword evidence="3" id="KW-0449">Lipoprotein</keyword>
<proteinExistence type="predicted"/>
<protein>
    <submittedName>
        <fullName evidence="3">PBP1b-binding outer membrane lipoprotein LpoB</fullName>
    </submittedName>
</protein>
<evidence type="ECO:0000313" key="3">
    <source>
        <dbReference type="EMBL" id="MBE1608111.1"/>
    </source>
</evidence>
<name>A0A927MX67_9ACTN</name>
<evidence type="ECO:0000256" key="1">
    <source>
        <dbReference type="SAM" id="MobiDB-lite"/>
    </source>
</evidence>
<organism evidence="3 4">
    <name type="scientific">Actinopolymorpha pittospori</name>
    <dbReference type="NCBI Taxonomy" id="648752"/>
    <lineage>
        <taxon>Bacteria</taxon>
        <taxon>Bacillati</taxon>
        <taxon>Actinomycetota</taxon>
        <taxon>Actinomycetes</taxon>
        <taxon>Propionibacteriales</taxon>
        <taxon>Actinopolymorphaceae</taxon>
        <taxon>Actinopolymorpha</taxon>
    </lineage>
</organism>
<evidence type="ECO:0000256" key="2">
    <source>
        <dbReference type="SAM" id="SignalP"/>
    </source>
</evidence>
<dbReference type="PROSITE" id="PS51257">
    <property type="entry name" value="PROKAR_LIPOPROTEIN"/>
    <property type="match status" value="1"/>
</dbReference>
<dbReference type="AlphaFoldDB" id="A0A927MX67"/>
<feature type="region of interest" description="Disordered" evidence="1">
    <location>
        <begin position="19"/>
        <end position="48"/>
    </location>
</feature>
<gene>
    <name evidence="3" type="ORF">HEB94_004959</name>
</gene>
<dbReference type="RefSeq" id="WP_192751951.1">
    <property type="nucleotide sequence ID" value="NZ_BAABJL010000090.1"/>
</dbReference>
<sequence>MRKLILATAGVVLLAGCGGAAPTDDPSPSQPVETPKQAAERTPTATPTPVAVETQMVDQYGVAACELFGKYSEKELRDYRKATEVYVQAVASTDEAIHEAAHDVTAAAENIRDGEPNDWDGAYASLKRACESVTP</sequence>
<reference evidence="3" key="1">
    <citation type="submission" date="2020-10" db="EMBL/GenBank/DDBJ databases">
        <title>Sequencing the genomes of 1000 actinobacteria strains.</title>
        <authorList>
            <person name="Klenk H.-P."/>
        </authorList>
    </citation>
    <scope>NUCLEOTIDE SEQUENCE</scope>
    <source>
        <strain evidence="3">DSM 45354</strain>
    </source>
</reference>
<dbReference type="EMBL" id="JADBEM010000001">
    <property type="protein sequence ID" value="MBE1608111.1"/>
    <property type="molecule type" value="Genomic_DNA"/>
</dbReference>
<dbReference type="Proteomes" id="UP000638648">
    <property type="component" value="Unassembled WGS sequence"/>
</dbReference>
<keyword evidence="4" id="KW-1185">Reference proteome</keyword>
<keyword evidence="2" id="KW-0732">Signal</keyword>
<comment type="caution">
    <text evidence="3">The sequence shown here is derived from an EMBL/GenBank/DDBJ whole genome shotgun (WGS) entry which is preliminary data.</text>
</comment>
<accession>A0A927MX67</accession>
<feature type="chain" id="PRO_5037411057" evidence="2">
    <location>
        <begin position="21"/>
        <end position="135"/>
    </location>
</feature>
<feature type="signal peptide" evidence="2">
    <location>
        <begin position="1"/>
        <end position="20"/>
    </location>
</feature>
<evidence type="ECO:0000313" key="4">
    <source>
        <dbReference type="Proteomes" id="UP000638648"/>
    </source>
</evidence>